<dbReference type="Gene3D" id="3.90.226.10">
    <property type="entry name" value="2-enoyl-CoA Hydratase, Chain A, domain 1"/>
    <property type="match status" value="1"/>
</dbReference>
<feature type="compositionally biased region" description="Acidic residues" evidence="8">
    <location>
        <begin position="410"/>
        <end position="426"/>
    </location>
</feature>
<evidence type="ECO:0000256" key="2">
    <source>
        <dbReference type="ARBA" id="ARBA00008524"/>
    </source>
</evidence>
<dbReference type="InterPro" id="IPR036034">
    <property type="entry name" value="PDZ_sf"/>
</dbReference>
<dbReference type="PANTHER" id="PTHR43253:SF1">
    <property type="entry name" value="TRICORN PROTEASE HOMOLOG 2-RELATED"/>
    <property type="match status" value="1"/>
</dbReference>
<dbReference type="InterPro" id="IPR028204">
    <property type="entry name" value="Tricorn_C1"/>
</dbReference>
<dbReference type="SUPFAM" id="SSF52096">
    <property type="entry name" value="ClpP/crotonase"/>
    <property type="match status" value="1"/>
</dbReference>
<dbReference type="SUPFAM" id="SSF50156">
    <property type="entry name" value="PDZ domain-like"/>
    <property type="match status" value="1"/>
</dbReference>
<feature type="region of interest" description="Disordered" evidence="8">
    <location>
        <begin position="398"/>
        <end position="527"/>
    </location>
</feature>
<dbReference type="Pfam" id="PF14684">
    <property type="entry name" value="Tricorn_C1"/>
    <property type="match status" value="1"/>
</dbReference>
<comment type="caution">
    <text evidence="10">The sequence shown here is derived from an EMBL/GenBank/DDBJ whole genome shotgun (WGS) entry which is preliminary data.</text>
</comment>
<keyword evidence="5 7" id="KW-0378">Hydrolase</keyword>
<keyword evidence="3 7" id="KW-0963">Cytoplasm</keyword>
<keyword evidence="6 7" id="KW-0720">Serine protease</keyword>
<evidence type="ECO:0000256" key="5">
    <source>
        <dbReference type="ARBA" id="ARBA00022801"/>
    </source>
</evidence>
<dbReference type="Proteomes" id="UP001318321">
    <property type="component" value="Unassembled WGS sequence"/>
</dbReference>
<dbReference type="Gene3D" id="2.30.42.10">
    <property type="match status" value="1"/>
</dbReference>
<dbReference type="PANTHER" id="PTHR43253">
    <property type="entry name" value="TRICORN PROTEASE HOMOLOG 2-RELATED"/>
    <property type="match status" value="1"/>
</dbReference>
<evidence type="ECO:0000313" key="11">
    <source>
        <dbReference type="Proteomes" id="UP001318321"/>
    </source>
</evidence>
<dbReference type="Pfam" id="PF26549">
    <property type="entry name" value="Tricorn_N"/>
    <property type="match status" value="1"/>
</dbReference>
<dbReference type="EC" id="3.4.21.-" evidence="7"/>
<dbReference type="Gene3D" id="2.120.10.60">
    <property type="entry name" value="Tricorn protease N-terminal domain"/>
    <property type="match status" value="1"/>
</dbReference>
<evidence type="ECO:0000256" key="3">
    <source>
        <dbReference type="ARBA" id="ARBA00022490"/>
    </source>
</evidence>
<sequence length="1171" mass="132037">MRGWPAGQPTERRIGAIRTGRITWRGDLWRASSDGGEAVRLTRHNLDDLHSSWSPDGEWIVFASMRDGYLNLWRMRRDGSELAQLTHGDQHLRNPSFGRNEDGEPVITFSGMLEADVYRDQRPYLLSPEGGDYTRLHDAFGSEPQLSPDGQRVVFTRGGAYHDWNRRHYRGPDAMNVWLHELGTNRFEPLTERNGDDGMARWVDEDTLLFMSDREDQTVNLYRMELDTERTIERLTELDQRDLQYFDVSRDGSTAVLQIWDTLLTLDLEAPNAEPEPINLRAPDDGRDIHALRRIDRDVSEAALSPDGQTMAYIAYGRVYVRHVDEQSPTRLVTPGTHARHHSLAWSPDGLQLYFVSDADGSESIYEARVALTRDEVRRSHERQRARNRVSARHWDGDTTVSLASASPDVDPELDVPEDTEADYDPDLAVRGEEPEDPFAPQDPGFILDPVLIPQPGDPSDVPPATQEPQAEVESIPEEELEEEPPEDLPTNRDPTRWHDAIQFDVSPVVVGDSNDRDVSPSPDGRSLAFRRGRGDLVILDLESGEERILVEGWDSFMQWRWSPDSRYIAYSQNDLDFSANIFVVPADGSGEPVNITRHPRNDLNPRWSEDGRKLTFISNRSGENYDLYRVYLDREIETYTPRELSTYYRNAREEARSRSPLPVDGEAEPVTQDAAELDLEHAWRRIERITATPTHQTANEMTPGGDRYVFNDGSAGLMAMDWDGSNRIRIGPRANVQQLNITGEQVVYIVNGRVGVANLSGNGSPRYLDISDRLRIDLRQQALQKFHEAARVIGENFYRTDLKGLDWPAVVADYASLIRRARTSSEFSDIANRLMGELAASHMGVSNPGPVSALREPSGRLGIEYESIVSKQDGRLGYRITEVIPEGPANRGPMPLARGDIITKIGLQPFEENETLLQRLSGQVDQEVIVTFDRPGEDGYTEYHTMLRTVGLSELARLKYDAFREESRRRVDELSDGRLGYLHIQAMNQTSLEGFQGDLYAAAEGKDGLIIDVRNNGGGNTTDRILTSIMAGEHAYTIPAGADRNETGHYPQDRLDAPRYTLPINMLANEKSYSNAEILAHAFTTLDRGRLVGQQTYGGVISTLSHTLIDGATVRRPFRGWYLPDGTDMEHNGAIPDLLVEQTPQDEVAGRDRQLERAVVDLLERIDGEE</sequence>
<dbReference type="SUPFAM" id="SSF69304">
    <property type="entry name" value="Tricorn protease N-terminal domain"/>
    <property type="match status" value="1"/>
</dbReference>
<protein>
    <recommendedName>
        <fullName evidence="7">Tricorn protease homolog</fullName>
        <ecNumber evidence="7">3.4.21.-</ecNumber>
    </recommendedName>
</protein>
<dbReference type="SUPFAM" id="SSF82171">
    <property type="entry name" value="DPP6 N-terminal domain-like"/>
    <property type="match status" value="1"/>
</dbReference>
<dbReference type="PROSITE" id="PS50106">
    <property type="entry name" value="PDZ"/>
    <property type="match status" value="1"/>
</dbReference>
<evidence type="ECO:0000256" key="6">
    <source>
        <dbReference type="ARBA" id="ARBA00022825"/>
    </source>
</evidence>
<gene>
    <name evidence="10" type="ORF">HBJ55_09780</name>
</gene>
<dbReference type="InterPro" id="IPR011042">
    <property type="entry name" value="6-blade_b-propeller_TolB-like"/>
</dbReference>
<feature type="compositionally biased region" description="Acidic residues" evidence="8">
    <location>
        <begin position="475"/>
        <end position="487"/>
    </location>
</feature>
<comment type="subcellular location">
    <subcellularLocation>
        <location evidence="1 7">Cytoplasm</location>
    </subcellularLocation>
</comment>
<dbReference type="InterPro" id="IPR001478">
    <property type="entry name" value="PDZ"/>
</dbReference>
<dbReference type="Pfam" id="PF03572">
    <property type="entry name" value="Peptidase_S41"/>
    <property type="match status" value="1"/>
</dbReference>
<feature type="domain" description="PDZ" evidence="9">
    <location>
        <begin position="851"/>
        <end position="906"/>
    </location>
</feature>
<evidence type="ECO:0000256" key="8">
    <source>
        <dbReference type="SAM" id="MobiDB-lite"/>
    </source>
</evidence>
<dbReference type="CDD" id="cd07562">
    <property type="entry name" value="Peptidase_S41_TRI"/>
    <property type="match status" value="1"/>
</dbReference>
<dbReference type="Gene3D" id="3.30.750.44">
    <property type="match status" value="1"/>
</dbReference>
<proteinExistence type="inferred from homology"/>
<evidence type="ECO:0000313" key="10">
    <source>
        <dbReference type="EMBL" id="NIC05714.1"/>
    </source>
</evidence>
<evidence type="ECO:0000256" key="7">
    <source>
        <dbReference type="PIRNR" id="PIRNR036421"/>
    </source>
</evidence>
<dbReference type="InterPro" id="IPR005151">
    <property type="entry name" value="Tail-specific_protease"/>
</dbReference>
<name>A0ABX0PS16_9GAMM</name>
<dbReference type="PIRSF" id="PIRSF036421">
    <property type="entry name" value="Tricorn_protease"/>
    <property type="match status" value="1"/>
</dbReference>
<organism evidence="10 11">
    <name type="scientific">Billgrantia bachuensis</name>
    <dbReference type="NCBI Taxonomy" id="2717286"/>
    <lineage>
        <taxon>Bacteria</taxon>
        <taxon>Pseudomonadati</taxon>
        <taxon>Pseudomonadota</taxon>
        <taxon>Gammaproteobacteria</taxon>
        <taxon>Oceanospirillales</taxon>
        <taxon>Halomonadaceae</taxon>
        <taxon>Billgrantia</taxon>
    </lineage>
</organism>
<keyword evidence="11" id="KW-1185">Reference proteome</keyword>
<evidence type="ECO:0000256" key="4">
    <source>
        <dbReference type="ARBA" id="ARBA00022670"/>
    </source>
</evidence>
<dbReference type="Pfam" id="PF07676">
    <property type="entry name" value="PD40"/>
    <property type="match status" value="3"/>
</dbReference>
<evidence type="ECO:0000256" key="1">
    <source>
        <dbReference type="ARBA" id="ARBA00004496"/>
    </source>
</evidence>
<feature type="compositionally biased region" description="Basic and acidic residues" evidence="8">
    <location>
        <begin position="490"/>
        <end position="502"/>
    </location>
</feature>
<dbReference type="InterPro" id="IPR012393">
    <property type="entry name" value="Tricorn_protease"/>
</dbReference>
<evidence type="ECO:0000259" key="9">
    <source>
        <dbReference type="PROSITE" id="PS50106"/>
    </source>
</evidence>
<comment type="function">
    <text evidence="7">Degrades oligopeptides.</text>
</comment>
<keyword evidence="4 7" id="KW-0645">Protease</keyword>
<dbReference type="Gene3D" id="2.120.10.30">
    <property type="entry name" value="TolB, C-terminal domain"/>
    <property type="match status" value="2"/>
</dbReference>
<dbReference type="InterPro" id="IPR029045">
    <property type="entry name" value="ClpP/crotonase-like_dom_sf"/>
</dbReference>
<dbReference type="InterPro" id="IPR011659">
    <property type="entry name" value="WD40"/>
</dbReference>
<accession>A0ABX0PS16</accession>
<reference evidence="10 11" key="1">
    <citation type="submission" date="2020-03" db="EMBL/GenBank/DDBJ databases">
        <title>Identification of Halomonas strains.</title>
        <authorList>
            <person name="Xiao Z."/>
            <person name="Dong F."/>
            <person name="Wang Z."/>
            <person name="Zhao J.-Y."/>
        </authorList>
    </citation>
    <scope>NUCLEOTIDE SEQUENCE [LARGE SCALE GENOMIC DNA]</scope>
    <source>
        <strain evidence="10 11">DX6</strain>
    </source>
</reference>
<dbReference type="EMBL" id="JAAQTO010000023">
    <property type="protein sequence ID" value="NIC05714.1"/>
    <property type="molecule type" value="Genomic_DNA"/>
</dbReference>
<comment type="similarity">
    <text evidence="2 7">Belongs to the peptidase S41B family.</text>
</comment>
<dbReference type="SMART" id="SM00245">
    <property type="entry name" value="TSPc"/>
    <property type="match status" value="1"/>
</dbReference>